<gene>
    <name evidence="7" type="ordered locus">Jden_0179</name>
</gene>
<dbReference type="SMART" id="SM00226">
    <property type="entry name" value="LMWPc"/>
    <property type="match status" value="1"/>
</dbReference>
<evidence type="ECO:0000256" key="5">
    <source>
        <dbReference type="PIRSR" id="PIRSR617867-1"/>
    </source>
</evidence>
<dbReference type="EMBL" id="CP001706">
    <property type="protein sequence ID" value="ACV07853.1"/>
    <property type="molecule type" value="Genomic_DNA"/>
</dbReference>
<dbReference type="Gene3D" id="3.40.50.2300">
    <property type="match status" value="1"/>
</dbReference>
<name>C7QYK6_JONDD</name>
<feature type="active site" description="Nucleophile" evidence="5">
    <location>
        <position position="8"/>
    </location>
</feature>
<accession>C7QYK6</accession>
<dbReference type="CDD" id="cd16343">
    <property type="entry name" value="LMWPTP"/>
    <property type="match status" value="1"/>
</dbReference>
<comment type="similarity">
    <text evidence="1">Belongs to the low molecular weight phosphotyrosine protein phosphatase family.</text>
</comment>
<dbReference type="PANTHER" id="PTHR11717">
    <property type="entry name" value="LOW MOLECULAR WEIGHT PROTEIN TYROSINE PHOSPHATASE"/>
    <property type="match status" value="1"/>
</dbReference>
<dbReference type="KEGG" id="jde:Jden_0179"/>
<dbReference type="PANTHER" id="PTHR11717:SF7">
    <property type="entry name" value="LOW MOLECULAR WEIGHT PHOSPHOTYROSINE PROTEIN PHOSPHATASE"/>
    <property type="match status" value="1"/>
</dbReference>
<feature type="active site" evidence="5">
    <location>
        <position position="14"/>
    </location>
</feature>
<keyword evidence="8" id="KW-1185">Reference proteome</keyword>
<feature type="active site" description="Proton donor" evidence="5">
    <location>
        <position position="141"/>
    </location>
</feature>
<proteinExistence type="inferred from homology"/>
<evidence type="ECO:0000313" key="7">
    <source>
        <dbReference type="EMBL" id="ACV07853.1"/>
    </source>
</evidence>
<evidence type="ECO:0000256" key="1">
    <source>
        <dbReference type="ARBA" id="ARBA00011063"/>
    </source>
</evidence>
<evidence type="ECO:0000259" key="6">
    <source>
        <dbReference type="SMART" id="SM00226"/>
    </source>
</evidence>
<dbReference type="InterPro" id="IPR036196">
    <property type="entry name" value="Ptyr_pPase_sf"/>
</dbReference>
<dbReference type="EC" id="3.1.3.48" evidence="2"/>
<evidence type="ECO:0000256" key="3">
    <source>
        <dbReference type="ARBA" id="ARBA00022801"/>
    </source>
</evidence>
<dbReference type="HOGENOM" id="CLU_071415_2_1_11"/>
<reference evidence="7 8" key="1">
    <citation type="journal article" date="2009" name="Stand. Genomic Sci.">
        <title>Complete genome sequence of Jonesia denitrificans type strain (Prevot 55134).</title>
        <authorList>
            <person name="Pukall R."/>
            <person name="Gehrich-Schroter G."/>
            <person name="Lapidus A."/>
            <person name="Nolan M."/>
            <person name="Glavina Del Rio T."/>
            <person name="Lucas S."/>
            <person name="Chen F."/>
            <person name="Tice H."/>
            <person name="Pitluck S."/>
            <person name="Cheng J.F."/>
            <person name="Copeland A."/>
            <person name="Saunders E."/>
            <person name="Brettin T."/>
            <person name="Detter J.C."/>
            <person name="Bruce D."/>
            <person name="Goodwin L."/>
            <person name="Pati A."/>
            <person name="Ivanova N."/>
            <person name="Mavromatis K."/>
            <person name="Ovchinnikova G."/>
            <person name="Chen A."/>
            <person name="Palaniappan K."/>
            <person name="Land M."/>
            <person name="Hauser L."/>
            <person name="Chang Y.J."/>
            <person name="Jeffries C.D."/>
            <person name="Chain P."/>
            <person name="Goker M."/>
            <person name="Bristow J."/>
            <person name="Eisen J.A."/>
            <person name="Markowitz V."/>
            <person name="Hugenholtz P."/>
            <person name="Kyrpides N.C."/>
            <person name="Klenk H.P."/>
            <person name="Han C."/>
        </authorList>
    </citation>
    <scope>NUCLEOTIDE SEQUENCE [LARGE SCALE GENOMIC DNA]</scope>
    <source>
        <strain evidence="8">ATCC 14870 / DSM 20603 / BCRC 15368 / CIP 55.134 / JCM 11481 / NBRC 15587 / NCTC 10816 / Prevot 55134</strain>
    </source>
</reference>
<dbReference type="Pfam" id="PF01451">
    <property type="entry name" value="LMWPc"/>
    <property type="match status" value="1"/>
</dbReference>
<dbReference type="PRINTS" id="PR00719">
    <property type="entry name" value="LMWPTPASE"/>
</dbReference>
<keyword evidence="4" id="KW-0904">Protein phosphatase</keyword>
<dbReference type="GO" id="GO:0004725">
    <property type="term" value="F:protein tyrosine phosphatase activity"/>
    <property type="evidence" value="ECO:0007669"/>
    <property type="project" value="UniProtKB-EC"/>
</dbReference>
<dbReference type="eggNOG" id="COG0394">
    <property type="taxonomic scope" value="Bacteria"/>
</dbReference>
<organism evidence="7 8">
    <name type="scientific">Jonesia denitrificans (strain ATCC 14870 / DSM 20603 / BCRC 15368 / CIP 55.134 / JCM 11481 / NBRC 15587 / NCTC 10816 / Prevot 55134)</name>
    <name type="common">Listeria denitrificans</name>
    <dbReference type="NCBI Taxonomy" id="471856"/>
    <lineage>
        <taxon>Bacteria</taxon>
        <taxon>Bacillati</taxon>
        <taxon>Actinomycetota</taxon>
        <taxon>Actinomycetes</taxon>
        <taxon>Micrococcales</taxon>
        <taxon>Jonesiaceae</taxon>
        <taxon>Jonesia</taxon>
    </lineage>
</organism>
<dbReference type="Proteomes" id="UP000000628">
    <property type="component" value="Chromosome"/>
</dbReference>
<protein>
    <recommendedName>
        <fullName evidence="2">protein-tyrosine-phosphatase</fullName>
        <ecNumber evidence="2">3.1.3.48</ecNumber>
    </recommendedName>
</protein>
<dbReference type="STRING" id="471856.Jden_0179"/>
<feature type="domain" description="Phosphotyrosine protein phosphatase I" evidence="6">
    <location>
        <begin position="2"/>
        <end position="167"/>
    </location>
</feature>
<evidence type="ECO:0000256" key="2">
    <source>
        <dbReference type="ARBA" id="ARBA00013064"/>
    </source>
</evidence>
<sequence length="175" mass="19281">MYRVMMVCTGNICRSPMAQFVLESKLERVGLAHTVVVDSTGISDEEAGNPIDHRARRTLAAAGYDSSRIIEHRARQLEGEDVVGNDLILAMTTAHARAIRRLGDISGVPEATDHIRMFRSFDPFAPAAVSFHDEFLLDVADPWYGGMKDFQVCLEQVETATDGLVEFLIQTVGKG</sequence>
<keyword evidence="3" id="KW-0378">Hydrolase</keyword>
<dbReference type="InterPro" id="IPR050438">
    <property type="entry name" value="LMW_PTPase"/>
</dbReference>
<dbReference type="InterPro" id="IPR017867">
    <property type="entry name" value="Tyr_phospatase_low_mol_wt"/>
</dbReference>
<dbReference type="AlphaFoldDB" id="C7QYK6"/>
<dbReference type="SUPFAM" id="SSF52788">
    <property type="entry name" value="Phosphotyrosine protein phosphatases I"/>
    <property type="match status" value="1"/>
</dbReference>
<dbReference type="InterPro" id="IPR023485">
    <property type="entry name" value="Ptyr_pPase"/>
</dbReference>
<evidence type="ECO:0000313" key="8">
    <source>
        <dbReference type="Proteomes" id="UP000000628"/>
    </source>
</evidence>
<evidence type="ECO:0000256" key="4">
    <source>
        <dbReference type="ARBA" id="ARBA00022912"/>
    </source>
</evidence>